<dbReference type="FunFam" id="1.20.1280.290:FF:000003">
    <property type="entry name" value="Bidirectional sugar transporter SWEET"/>
    <property type="match status" value="1"/>
</dbReference>
<feature type="transmembrane region" description="Helical" evidence="11">
    <location>
        <begin position="49"/>
        <end position="66"/>
    </location>
</feature>
<keyword evidence="4" id="KW-1003">Cell membrane</keyword>
<evidence type="ECO:0000256" key="8">
    <source>
        <dbReference type="ARBA" id="ARBA00022989"/>
    </source>
</evidence>
<accession>A0ABD0VRI5</accession>
<evidence type="ECO:0000256" key="9">
    <source>
        <dbReference type="ARBA" id="ARBA00023136"/>
    </source>
</evidence>
<name>A0ABD0VRI5_DENTH</name>
<evidence type="ECO:0000313" key="13">
    <source>
        <dbReference type="Proteomes" id="UP001552299"/>
    </source>
</evidence>
<evidence type="ECO:0000256" key="1">
    <source>
        <dbReference type="ARBA" id="ARBA00004651"/>
    </source>
</evidence>
<dbReference type="PANTHER" id="PTHR10791">
    <property type="entry name" value="RAG1-ACTIVATING PROTEIN 1"/>
    <property type="match status" value="1"/>
</dbReference>
<keyword evidence="3 11" id="KW-0813">Transport</keyword>
<dbReference type="Gene3D" id="1.20.1280.290">
    <property type="match status" value="2"/>
</dbReference>
<comment type="caution">
    <text evidence="12">The sequence shown here is derived from an EMBL/GenBank/DDBJ whole genome shotgun (WGS) entry which is preliminary data.</text>
</comment>
<feature type="transmembrane region" description="Helical" evidence="11">
    <location>
        <begin position="106"/>
        <end position="126"/>
    </location>
</feature>
<comment type="similarity">
    <text evidence="2 11">Belongs to the SWEET sugar transporter family.</text>
</comment>
<feature type="transmembrane region" description="Helical" evidence="11">
    <location>
        <begin position="12"/>
        <end position="37"/>
    </location>
</feature>
<dbReference type="FunFam" id="1.20.1280.290:FF:000001">
    <property type="entry name" value="Bidirectional sugar transporter SWEET"/>
    <property type="match status" value="1"/>
</dbReference>
<evidence type="ECO:0000256" key="5">
    <source>
        <dbReference type="ARBA" id="ARBA00022597"/>
    </source>
</evidence>
<sequence>MAWLSVDHSWVITFGILGNVISFMVFLSPLPTFFRILQKKSTEEFKSEPYIIALFSAMLWLYYAFIKTNELLLIIINSIGCVIEIVYITIFLIFAARKARIYAAKLILLLIVGVFSVIVLITLLLFRDSTRLKVLGWICVAFAVSVFVAPLSIMKRVIQTKSVEFMPFNLSLFLTLSGISWLFYGLFSNDLYVMLPNILGVSFGFAQLLLYIIYRGKEEVHKDRRADKVGPEVDTDMIVEECISDKKQENYSSERVEQMV</sequence>
<dbReference type="InterPro" id="IPR047664">
    <property type="entry name" value="SWEET"/>
</dbReference>
<keyword evidence="6 11" id="KW-0812">Transmembrane</keyword>
<feature type="transmembrane region" description="Helical" evidence="11">
    <location>
        <begin position="193"/>
        <end position="214"/>
    </location>
</feature>
<evidence type="ECO:0000256" key="10">
    <source>
        <dbReference type="ARBA" id="ARBA00037238"/>
    </source>
</evidence>
<proteinExistence type="inferred from homology"/>
<keyword evidence="9 11" id="KW-0472">Membrane</keyword>
<feature type="transmembrane region" description="Helical" evidence="11">
    <location>
        <begin position="72"/>
        <end position="94"/>
    </location>
</feature>
<dbReference type="InterPro" id="IPR004316">
    <property type="entry name" value="SWEET_rpt"/>
</dbReference>
<gene>
    <name evidence="12" type="ORF">M5K25_001486</name>
</gene>
<evidence type="ECO:0000256" key="4">
    <source>
        <dbReference type="ARBA" id="ARBA00022475"/>
    </source>
</evidence>
<evidence type="ECO:0000256" key="3">
    <source>
        <dbReference type="ARBA" id="ARBA00022448"/>
    </source>
</evidence>
<keyword evidence="8 11" id="KW-1133">Transmembrane helix</keyword>
<dbReference type="EMBL" id="JANQDX010000002">
    <property type="protein sequence ID" value="KAL0927323.1"/>
    <property type="molecule type" value="Genomic_DNA"/>
</dbReference>
<comment type="function">
    <text evidence="10">Mediates both low-affinity uptake and efflux of sugar across the plasma membrane.</text>
</comment>
<protein>
    <recommendedName>
        <fullName evidence="11">Bidirectional sugar transporter SWEET</fullName>
    </recommendedName>
</protein>
<keyword evidence="7" id="KW-0677">Repeat</keyword>
<keyword evidence="5 11" id="KW-0762">Sugar transport</keyword>
<evidence type="ECO:0000256" key="2">
    <source>
        <dbReference type="ARBA" id="ARBA00007809"/>
    </source>
</evidence>
<comment type="function">
    <text evidence="11">Mediates both low-affinity uptake and efflux of sugar across the membrane.</text>
</comment>
<evidence type="ECO:0000256" key="6">
    <source>
        <dbReference type="ARBA" id="ARBA00022692"/>
    </source>
</evidence>
<dbReference type="AlphaFoldDB" id="A0ABD0VRI5"/>
<evidence type="ECO:0000256" key="7">
    <source>
        <dbReference type="ARBA" id="ARBA00022737"/>
    </source>
</evidence>
<keyword evidence="13" id="KW-1185">Reference proteome</keyword>
<feature type="transmembrane region" description="Helical" evidence="11">
    <location>
        <begin position="132"/>
        <end position="153"/>
    </location>
</feature>
<dbReference type="GO" id="GO:0005886">
    <property type="term" value="C:plasma membrane"/>
    <property type="evidence" value="ECO:0007669"/>
    <property type="project" value="UniProtKB-SubCell"/>
</dbReference>
<dbReference type="Pfam" id="PF03083">
    <property type="entry name" value="MtN3_slv"/>
    <property type="match status" value="2"/>
</dbReference>
<comment type="subcellular location">
    <subcellularLocation>
        <location evidence="1 11">Cell membrane</location>
        <topology evidence="1 11">Multi-pass membrane protein</topology>
    </subcellularLocation>
</comment>
<evidence type="ECO:0000256" key="11">
    <source>
        <dbReference type="RuleBase" id="RU910715"/>
    </source>
</evidence>
<dbReference type="Proteomes" id="UP001552299">
    <property type="component" value="Unassembled WGS sequence"/>
</dbReference>
<dbReference type="PANTHER" id="PTHR10791:SF22">
    <property type="entry name" value="BIDIRECTIONAL SUGAR TRANSPORTER SWEET11"/>
    <property type="match status" value="1"/>
</dbReference>
<organism evidence="12 13">
    <name type="scientific">Dendrobium thyrsiflorum</name>
    <name type="common">Pinecone-like raceme dendrobium</name>
    <name type="synonym">Orchid</name>
    <dbReference type="NCBI Taxonomy" id="117978"/>
    <lineage>
        <taxon>Eukaryota</taxon>
        <taxon>Viridiplantae</taxon>
        <taxon>Streptophyta</taxon>
        <taxon>Embryophyta</taxon>
        <taxon>Tracheophyta</taxon>
        <taxon>Spermatophyta</taxon>
        <taxon>Magnoliopsida</taxon>
        <taxon>Liliopsida</taxon>
        <taxon>Asparagales</taxon>
        <taxon>Orchidaceae</taxon>
        <taxon>Epidendroideae</taxon>
        <taxon>Malaxideae</taxon>
        <taxon>Dendrobiinae</taxon>
        <taxon>Dendrobium</taxon>
    </lineage>
</organism>
<feature type="transmembrane region" description="Helical" evidence="11">
    <location>
        <begin position="165"/>
        <end position="187"/>
    </location>
</feature>
<reference evidence="12 13" key="1">
    <citation type="journal article" date="2024" name="Plant Biotechnol. J.">
        <title>Dendrobium thyrsiflorum genome and its molecular insights into genes involved in important horticultural traits.</title>
        <authorList>
            <person name="Chen B."/>
            <person name="Wang J.Y."/>
            <person name="Zheng P.J."/>
            <person name="Li K.L."/>
            <person name="Liang Y.M."/>
            <person name="Chen X.F."/>
            <person name="Zhang C."/>
            <person name="Zhao X."/>
            <person name="He X."/>
            <person name="Zhang G.Q."/>
            <person name="Liu Z.J."/>
            <person name="Xu Q."/>
        </authorList>
    </citation>
    <scope>NUCLEOTIDE SEQUENCE [LARGE SCALE GENOMIC DNA]</scope>
    <source>
        <strain evidence="12">GZMU011</strain>
    </source>
</reference>
<evidence type="ECO:0000313" key="12">
    <source>
        <dbReference type="EMBL" id="KAL0927323.1"/>
    </source>
</evidence>